<dbReference type="AlphaFoldDB" id="A0A382W2B7"/>
<sequence>MTYDNFKYVGEFDTSKILKKVDLMSSFWEEFTYRQNQFKVHQHTQTIPILFDADFRLTNPTPSKWYPLFEEHLRKLQELASKFYGDGFIIRCILTNLKANKNIAPHIDKGSSLHLGNRVHVPIITSDKVLFTVGEEEKNMKVGEMWEINNGNKSHAVYNNSDEDRVHLIFDYIIYRNSYDQTMHEQWY</sequence>
<dbReference type="InterPro" id="IPR027443">
    <property type="entry name" value="IPNS-like_sf"/>
</dbReference>
<reference evidence="2" key="1">
    <citation type="submission" date="2018-05" db="EMBL/GenBank/DDBJ databases">
        <authorList>
            <person name="Lanie J.A."/>
            <person name="Ng W.-L."/>
            <person name="Kazmierczak K.M."/>
            <person name="Andrzejewski T.M."/>
            <person name="Davidsen T.M."/>
            <person name="Wayne K.J."/>
            <person name="Tettelin H."/>
            <person name="Glass J.I."/>
            <person name="Rusch D."/>
            <person name="Podicherti R."/>
            <person name="Tsui H.-C.T."/>
            <person name="Winkler M.E."/>
        </authorList>
    </citation>
    <scope>NUCLEOTIDE SEQUENCE</scope>
</reference>
<evidence type="ECO:0000313" key="2">
    <source>
        <dbReference type="EMBL" id="SVD52986.1"/>
    </source>
</evidence>
<dbReference type="SUPFAM" id="SSF51197">
    <property type="entry name" value="Clavaminate synthase-like"/>
    <property type="match status" value="1"/>
</dbReference>
<dbReference type="Pfam" id="PF05118">
    <property type="entry name" value="Asp_Arg_Hydrox"/>
    <property type="match status" value="1"/>
</dbReference>
<name>A0A382W2B7_9ZZZZ</name>
<gene>
    <name evidence="2" type="ORF">METZ01_LOCUS405840</name>
</gene>
<protein>
    <recommendedName>
        <fullName evidence="1">Aspartyl/asparaginy/proline hydroxylase domain-containing protein</fullName>
    </recommendedName>
</protein>
<dbReference type="Gene3D" id="2.60.120.330">
    <property type="entry name" value="B-lactam Antibiotic, Isopenicillin N Synthase, Chain"/>
    <property type="match status" value="1"/>
</dbReference>
<accession>A0A382W2B7</accession>
<dbReference type="InterPro" id="IPR007803">
    <property type="entry name" value="Asp/Arg/Pro-Hydrxlase"/>
</dbReference>
<dbReference type="EMBL" id="UINC01156521">
    <property type="protein sequence ID" value="SVD52986.1"/>
    <property type="molecule type" value="Genomic_DNA"/>
</dbReference>
<organism evidence="2">
    <name type="scientific">marine metagenome</name>
    <dbReference type="NCBI Taxonomy" id="408172"/>
    <lineage>
        <taxon>unclassified sequences</taxon>
        <taxon>metagenomes</taxon>
        <taxon>ecological metagenomes</taxon>
    </lineage>
</organism>
<proteinExistence type="predicted"/>
<evidence type="ECO:0000259" key="1">
    <source>
        <dbReference type="Pfam" id="PF05118"/>
    </source>
</evidence>
<feature type="domain" description="Aspartyl/asparaginy/proline hydroxylase" evidence="1">
    <location>
        <begin position="91"/>
        <end position="172"/>
    </location>
</feature>